<name>A0AAN8WJK1_HALRR</name>
<evidence type="ECO:0000313" key="2">
    <source>
        <dbReference type="EMBL" id="KAK7063298.1"/>
    </source>
</evidence>
<keyword evidence="3" id="KW-1185">Reference proteome</keyword>
<accession>A0AAN8WJK1</accession>
<sequence length="157" mass="16626">MLGLILCKAATRKLLEKLRSEESGLHDDDSDDDDDDDDDSDDEDEDDDDELLKDMVQEKPLLESSVKKVDKGGRRMFGNMAGDLDTESLDSDTDLNLEGEGDSELEGSEAEFGGHHGGSVGGAGGGGIMGMANGGAKIKGPRMRPPAGPPPDNDDDF</sequence>
<feature type="compositionally biased region" description="Basic and acidic residues" evidence="1">
    <location>
        <begin position="52"/>
        <end position="73"/>
    </location>
</feature>
<reference evidence="2 3" key="1">
    <citation type="submission" date="2023-11" db="EMBL/GenBank/DDBJ databases">
        <title>Halocaridina rubra genome assembly.</title>
        <authorList>
            <person name="Smith C."/>
        </authorList>
    </citation>
    <scope>NUCLEOTIDE SEQUENCE [LARGE SCALE GENOMIC DNA]</scope>
    <source>
        <strain evidence="2">EP-1</strain>
        <tissue evidence="2">Whole</tissue>
    </source>
</reference>
<proteinExistence type="predicted"/>
<comment type="caution">
    <text evidence="2">The sequence shown here is derived from an EMBL/GenBank/DDBJ whole genome shotgun (WGS) entry which is preliminary data.</text>
</comment>
<feature type="region of interest" description="Disordered" evidence="1">
    <location>
        <begin position="19"/>
        <end position="157"/>
    </location>
</feature>
<gene>
    <name evidence="2" type="ORF">SK128_023552</name>
</gene>
<feature type="compositionally biased region" description="Acidic residues" evidence="1">
    <location>
        <begin position="28"/>
        <end position="51"/>
    </location>
</feature>
<dbReference type="EMBL" id="JAXCGZ010020884">
    <property type="protein sequence ID" value="KAK7063298.1"/>
    <property type="molecule type" value="Genomic_DNA"/>
</dbReference>
<protein>
    <submittedName>
        <fullName evidence="2">Uncharacterized protein</fullName>
    </submittedName>
</protein>
<organism evidence="2 3">
    <name type="scientific">Halocaridina rubra</name>
    <name type="common">Hawaiian red shrimp</name>
    <dbReference type="NCBI Taxonomy" id="373956"/>
    <lineage>
        <taxon>Eukaryota</taxon>
        <taxon>Metazoa</taxon>
        <taxon>Ecdysozoa</taxon>
        <taxon>Arthropoda</taxon>
        <taxon>Crustacea</taxon>
        <taxon>Multicrustacea</taxon>
        <taxon>Malacostraca</taxon>
        <taxon>Eumalacostraca</taxon>
        <taxon>Eucarida</taxon>
        <taxon>Decapoda</taxon>
        <taxon>Pleocyemata</taxon>
        <taxon>Caridea</taxon>
        <taxon>Atyoidea</taxon>
        <taxon>Atyidae</taxon>
        <taxon>Halocaridina</taxon>
    </lineage>
</organism>
<dbReference type="Proteomes" id="UP001381693">
    <property type="component" value="Unassembled WGS sequence"/>
</dbReference>
<feature type="compositionally biased region" description="Acidic residues" evidence="1">
    <location>
        <begin position="84"/>
        <end position="109"/>
    </location>
</feature>
<dbReference type="AlphaFoldDB" id="A0AAN8WJK1"/>
<feature type="compositionally biased region" description="Gly residues" evidence="1">
    <location>
        <begin position="115"/>
        <end position="133"/>
    </location>
</feature>
<evidence type="ECO:0000256" key="1">
    <source>
        <dbReference type="SAM" id="MobiDB-lite"/>
    </source>
</evidence>
<evidence type="ECO:0000313" key="3">
    <source>
        <dbReference type="Proteomes" id="UP001381693"/>
    </source>
</evidence>